<sequence length="618" mass="68704">MMNSSTLTLKTKETKVEPNLGSSKTITFPNGHSASLVTVAPKTNLQSISTSLQLTPTSFNALIILSGGAAYFEQLERGLQLRLQQLFGRGIVRAATEIGAGFISGGTDSGVIALLGKSVAEYHCQCPLIGIAPAPLITYPAKDISAEGALSAEEQVPLEPHHTHFVLVETPQWGGETETMYSLVSACRQQTENLPIFTVLVNGGEISRLEILQSVRLGIPIIVIAGSGRLADEIATLHREYQDSKDSDSPKFIEDPALAEIITEGKINLFSIEGEATELKRLIHRAYRQSQGDTVLQVAWRRFSLYDYNATRQQHQFHYLQLAILGFGILGTTLALIQKEWDFSSTSFLHYLIVLVPIISTILLAAANRFNAGTKWILLRTGAEEVKLEIFRYRAQAEIYSPTNATAPEVKFAEKLQTIAQGLVQTEVNVSSLHQPKREVIPPPNSVAPDDDGLSILSPERYINTRLEDQLRYYTNKVKKLENRLKTLQWLIYAIGGLGTFLAAINLELWIALTTAFVTALATYMEYQQIESTLIKYNQSATDLFSVRTWWIALSETEQAKQYNIDRLVGQTERILQSEFRGWMKEMQETLADLKKQQGEEQSSPPETGQPADKTNKS</sequence>
<feature type="region of interest" description="Disordered" evidence="2">
    <location>
        <begin position="593"/>
        <end position="618"/>
    </location>
</feature>
<feature type="domain" description="LSDAT prokaryote" evidence="4">
    <location>
        <begin position="61"/>
        <end position="268"/>
    </location>
</feature>
<keyword evidence="3" id="KW-1133">Transmembrane helix</keyword>
<feature type="domain" description="SMODS and SLOG-associating 2TM effector" evidence="5">
    <location>
        <begin position="462"/>
        <end position="583"/>
    </location>
</feature>
<evidence type="ECO:0000259" key="4">
    <source>
        <dbReference type="Pfam" id="PF18171"/>
    </source>
</evidence>
<evidence type="ECO:0000313" key="7">
    <source>
        <dbReference type="Proteomes" id="UP000031623"/>
    </source>
</evidence>
<dbReference type="InterPro" id="IPR050927">
    <property type="entry name" value="TRPM"/>
</dbReference>
<organism evidence="6 7">
    <name type="scientific">Thioploca ingrica</name>
    <dbReference type="NCBI Taxonomy" id="40754"/>
    <lineage>
        <taxon>Bacteria</taxon>
        <taxon>Pseudomonadati</taxon>
        <taxon>Pseudomonadota</taxon>
        <taxon>Gammaproteobacteria</taxon>
        <taxon>Thiotrichales</taxon>
        <taxon>Thiotrichaceae</taxon>
        <taxon>Thioploca</taxon>
    </lineage>
</organism>
<dbReference type="Proteomes" id="UP000031623">
    <property type="component" value="Chromosome"/>
</dbReference>
<feature type="coiled-coil region" evidence="1">
    <location>
        <begin position="464"/>
        <end position="491"/>
    </location>
</feature>
<dbReference type="Pfam" id="PF18171">
    <property type="entry name" value="LSDAT_prok"/>
    <property type="match status" value="1"/>
</dbReference>
<evidence type="ECO:0000256" key="2">
    <source>
        <dbReference type="SAM" id="MobiDB-lite"/>
    </source>
</evidence>
<dbReference type="STRING" id="40754.THII_0318"/>
<keyword evidence="7" id="KW-1185">Reference proteome</keyword>
<reference evidence="6 7" key="1">
    <citation type="journal article" date="2014" name="ISME J.">
        <title>Ecophysiology of Thioploca ingrica as revealed by the complete genome sequence supplemented with proteomic evidence.</title>
        <authorList>
            <person name="Kojima H."/>
            <person name="Ogura Y."/>
            <person name="Yamamoto N."/>
            <person name="Togashi T."/>
            <person name="Mori H."/>
            <person name="Watanabe T."/>
            <person name="Nemoto F."/>
            <person name="Kurokawa K."/>
            <person name="Hayashi T."/>
            <person name="Fukui M."/>
        </authorList>
    </citation>
    <scope>NUCLEOTIDE SEQUENCE [LARGE SCALE GENOMIC DNA]</scope>
</reference>
<dbReference type="EMBL" id="AP014633">
    <property type="protein sequence ID" value="BAP54615.1"/>
    <property type="molecule type" value="Genomic_DNA"/>
</dbReference>
<dbReference type="Pfam" id="PF14015">
    <property type="entry name" value="DUF4231"/>
    <property type="match status" value="1"/>
</dbReference>
<dbReference type="Pfam" id="PF18181">
    <property type="entry name" value="SLATT_1"/>
    <property type="match status" value="1"/>
</dbReference>
<gene>
    <name evidence="6" type="ORF">THII_0318</name>
</gene>
<evidence type="ECO:0000259" key="5">
    <source>
        <dbReference type="Pfam" id="PF18181"/>
    </source>
</evidence>
<proteinExistence type="predicted"/>
<dbReference type="KEGG" id="tig:THII_0318"/>
<dbReference type="HOGENOM" id="CLU_442064_0_0_6"/>
<dbReference type="GO" id="GO:0005886">
    <property type="term" value="C:plasma membrane"/>
    <property type="evidence" value="ECO:0007669"/>
    <property type="project" value="TreeGrafter"/>
</dbReference>
<evidence type="ECO:0000256" key="1">
    <source>
        <dbReference type="SAM" id="Coils"/>
    </source>
</evidence>
<dbReference type="NCBIfam" id="NF033634">
    <property type="entry name" value="SLATT_1"/>
    <property type="match status" value="1"/>
</dbReference>
<dbReference type="InterPro" id="IPR040884">
    <property type="entry name" value="SLATT_1"/>
</dbReference>
<dbReference type="AlphaFoldDB" id="A0A090AIG7"/>
<feature type="transmembrane region" description="Helical" evidence="3">
    <location>
        <begin position="487"/>
        <end position="504"/>
    </location>
</feature>
<keyword evidence="3" id="KW-0472">Membrane</keyword>
<dbReference type="GO" id="GO:0099604">
    <property type="term" value="F:ligand-gated calcium channel activity"/>
    <property type="evidence" value="ECO:0007669"/>
    <property type="project" value="TreeGrafter"/>
</dbReference>
<evidence type="ECO:0000313" key="6">
    <source>
        <dbReference type="EMBL" id="BAP54615.1"/>
    </source>
</evidence>
<evidence type="ECO:0008006" key="8">
    <source>
        <dbReference type="Google" id="ProtNLM"/>
    </source>
</evidence>
<keyword evidence="3" id="KW-0812">Transmembrane</keyword>
<name>A0A090AIG7_9GAMM</name>
<evidence type="ECO:0000256" key="3">
    <source>
        <dbReference type="SAM" id="Phobius"/>
    </source>
</evidence>
<dbReference type="PANTHER" id="PTHR13800">
    <property type="entry name" value="TRANSIENT RECEPTOR POTENTIAL CATION CHANNEL, SUBFAMILY M, MEMBER 6"/>
    <property type="match status" value="1"/>
</dbReference>
<keyword evidence="1" id="KW-0175">Coiled coil</keyword>
<dbReference type="PANTHER" id="PTHR13800:SF12">
    <property type="entry name" value="TRANSIENT RECEPTOR POTENTIAL CATION CHANNEL SUBFAMILY M MEMBER-LIKE 2"/>
    <property type="match status" value="1"/>
</dbReference>
<feature type="transmembrane region" description="Helical" evidence="3">
    <location>
        <begin position="319"/>
        <end position="337"/>
    </location>
</feature>
<accession>A0A090AIG7</accession>
<dbReference type="InterPro" id="IPR025325">
    <property type="entry name" value="DUF4231"/>
</dbReference>
<feature type="transmembrane region" description="Helical" evidence="3">
    <location>
        <begin position="349"/>
        <end position="370"/>
    </location>
</feature>
<protein>
    <recommendedName>
        <fullName evidence="8">SMODS and SLOG-associating 2TM effector domain-containing protein</fullName>
    </recommendedName>
</protein>
<dbReference type="InterPro" id="IPR041482">
    <property type="entry name" value="LSDAT_prok"/>
</dbReference>